<keyword evidence="3" id="KW-0808">Transferase</keyword>
<keyword evidence="8" id="KW-0732">Signal</keyword>
<proteinExistence type="inferred from homology"/>
<evidence type="ECO:0000256" key="1">
    <source>
        <dbReference type="ARBA" id="ARBA00004752"/>
    </source>
</evidence>
<dbReference type="EMBL" id="JAMGBE010000001">
    <property type="protein sequence ID" value="MCL6728570.1"/>
    <property type="molecule type" value="Genomic_DNA"/>
</dbReference>
<dbReference type="InterPro" id="IPR016915">
    <property type="entry name" value="UCP029342"/>
</dbReference>
<feature type="active site" description="Nucleophile" evidence="7">
    <location>
        <position position="142"/>
    </location>
</feature>
<keyword evidence="6 7" id="KW-0961">Cell wall biogenesis/degradation</keyword>
<organism evidence="10 11">
    <name type="scientific">Sphingomonas hankyongi</name>
    <dbReference type="NCBI Taxonomy" id="2908209"/>
    <lineage>
        <taxon>Bacteria</taxon>
        <taxon>Pseudomonadati</taxon>
        <taxon>Pseudomonadota</taxon>
        <taxon>Alphaproteobacteria</taxon>
        <taxon>Sphingomonadales</taxon>
        <taxon>Sphingomonadaceae</taxon>
        <taxon>Sphingomonas</taxon>
    </lineage>
</organism>
<evidence type="ECO:0000256" key="6">
    <source>
        <dbReference type="ARBA" id="ARBA00023316"/>
    </source>
</evidence>
<evidence type="ECO:0000256" key="5">
    <source>
        <dbReference type="ARBA" id="ARBA00022984"/>
    </source>
</evidence>
<dbReference type="PANTHER" id="PTHR30582:SF2">
    <property type="entry name" value="L,D-TRANSPEPTIDASE YCIB-RELATED"/>
    <property type="match status" value="1"/>
</dbReference>
<keyword evidence="5 7" id="KW-0573">Peptidoglycan synthesis</keyword>
<evidence type="ECO:0000313" key="11">
    <source>
        <dbReference type="Proteomes" id="UP001165342"/>
    </source>
</evidence>
<reference evidence="10" key="1">
    <citation type="submission" date="2022-05" db="EMBL/GenBank/DDBJ databases">
        <authorList>
            <person name="Jo J.-H."/>
            <person name="Im W.-T."/>
        </authorList>
    </citation>
    <scope>NUCLEOTIDE SEQUENCE</scope>
    <source>
        <strain evidence="10">SE220</strain>
    </source>
</reference>
<gene>
    <name evidence="10" type="ORF">LZ538_00680</name>
</gene>
<dbReference type="PIRSF" id="PIRSF029342">
    <property type="entry name" value="UCP029342_ErfK/YbiS/YcfS/YnhG"/>
    <property type="match status" value="1"/>
</dbReference>
<keyword evidence="4 7" id="KW-0133">Cell shape</keyword>
<dbReference type="Proteomes" id="UP001165342">
    <property type="component" value="Unassembled WGS sequence"/>
</dbReference>
<name>A0ABT0RZ55_9SPHN</name>
<evidence type="ECO:0000256" key="3">
    <source>
        <dbReference type="ARBA" id="ARBA00022679"/>
    </source>
</evidence>
<dbReference type="RefSeq" id="WP_249830078.1">
    <property type="nucleotide sequence ID" value="NZ_JAMGBE010000001.1"/>
</dbReference>
<protein>
    <submittedName>
        <fullName evidence="10">L,D-transpeptidase family protein</fullName>
    </submittedName>
</protein>
<feature type="chain" id="PRO_5045798539" evidence="8">
    <location>
        <begin position="24"/>
        <end position="324"/>
    </location>
</feature>
<dbReference type="PROSITE" id="PS52029">
    <property type="entry name" value="LD_TPASE"/>
    <property type="match status" value="1"/>
</dbReference>
<comment type="pathway">
    <text evidence="1 7">Cell wall biogenesis; peptidoglycan biosynthesis.</text>
</comment>
<dbReference type="InterPro" id="IPR005490">
    <property type="entry name" value="LD_TPept_cat_dom"/>
</dbReference>
<feature type="signal peptide" evidence="8">
    <location>
        <begin position="1"/>
        <end position="23"/>
    </location>
</feature>
<evidence type="ECO:0000313" key="10">
    <source>
        <dbReference type="EMBL" id="MCL6728570.1"/>
    </source>
</evidence>
<comment type="similarity">
    <text evidence="2">Belongs to the YkuD family.</text>
</comment>
<evidence type="ECO:0000256" key="8">
    <source>
        <dbReference type="SAM" id="SignalP"/>
    </source>
</evidence>
<keyword evidence="11" id="KW-1185">Reference proteome</keyword>
<evidence type="ECO:0000259" key="9">
    <source>
        <dbReference type="PROSITE" id="PS52029"/>
    </source>
</evidence>
<feature type="domain" description="L,D-TPase catalytic" evidence="9">
    <location>
        <begin position="57"/>
        <end position="166"/>
    </location>
</feature>
<dbReference type="PANTHER" id="PTHR30582">
    <property type="entry name" value="L,D-TRANSPEPTIDASE"/>
    <property type="match status" value="1"/>
</dbReference>
<dbReference type="Gene3D" id="2.40.440.10">
    <property type="entry name" value="L,D-transpeptidase catalytic domain-like"/>
    <property type="match status" value="1"/>
</dbReference>
<dbReference type="CDD" id="cd16913">
    <property type="entry name" value="YkuD_like"/>
    <property type="match status" value="1"/>
</dbReference>
<evidence type="ECO:0000256" key="7">
    <source>
        <dbReference type="PROSITE-ProRule" id="PRU01373"/>
    </source>
</evidence>
<accession>A0ABT0RZ55</accession>
<sequence length="324" mass="34003">MNQSPIAALAALAIALVPTSAAAQAVKRGDRAILDVAQTLKPGQFVWAPELTGEGPALVIVNLETQRLVMFRNGVPIAASTISSGAPGHETPTGVFSILQKREEHYSKTYNNAPMPNMQRLTWKGIALHAGKLPGYPASHGCIRLPLQFSKLLFGQTELGMTVVIAHIPIRPQDSGEPLAANPAGPQASFSKASYQWNPPATASYDPLSVVVSAADQKAVVIQDGKEIGSAPVRVNGDLQGGTAYVLKSWDDSGKHWLKLRFSGAGGTMDVGPEELKRFDAPDAFRAALAAAVRPGSVVIVTPESLKAGSAGESTTVLADETAK</sequence>
<dbReference type="SUPFAM" id="SSF141523">
    <property type="entry name" value="L,D-transpeptidase catalytic domain-like"/>
    <property type="match status" value="1"/>
</dbReference>
<dbReference type="Pfam" id="PF03734">
    <property type="entry name" value="YkuD"/>
    <property type="match status" value="1"/>
</dbReference>
<comment type="caution">
    <text evidence="10">The sequence shown here is derived from an EMBL/GenBank/DDBJ whole genome shotgun (WGS) entry which is preliminary data.</text>
</comment>
<feature type="active site" description="Proton donor/acceptor" evidence="7">
    <location>
        <position position="129"/>
    </location>
</feature>
<dbReference type="NCBIfam" id="NF004785">
    <property type="entry name" value="PRK06132.1-2"/>
    <property type="match status" value="1"/>
</dbReference>
<evidence type="ECO:0000256" key="4">
    <source>
        <dbReference type="ARBA" id="ARBA00022960"/>
    </source>
</evidence>
<dbReference type="InterPro" id="IPR050979">
    <property type="entry name" value="LD-transpeptidase"/>
</dbReference>
<dbReference type="InterPro" id="IPR038063">
    <property type="entry name" value="Transpep_catalytic_dom"/>
</dbReference>
<evidence type="ECO:0000256" key="2">
    <source>
        <dbReference type="ARBA" id="ARBA00005992"/>
    </source>
</evidence>